<dbReference type="GO" id="GO:0003941">
    <property type="term" value="F:L-serine ammonia-lyase activity"/>
    <property type="evidence" value="ECO:0007669"/>
    <property type="project" value="UniProtKB-EC"/>
</dbReference>
<evidence type="ECO:0000259" key="11">
    <source>
        <dbReference type="Pfam" id="PF00291"/>
    </source>
</evidence>
<dbReference type="GO" id="GO:0070179">
    <property type="term" value="P:D-serine biosynthetic process"/>
    <property type="evidence" value="ECO:0007669"/>
    <property type="project" value="TreeGrafter"/>
</dbReference>
<dbReference type="InterPro" id="IPR036052">
    <property type="entry name" value="TrpB-like_PALP_sf"/>
</dbReference>
<proteinExistence type="inferred from homology"/>
<dbReference type="Gene3D" id="3.40.50.1100">
    <property type="match status" value="2"/>
</dbReference>
<comment type="cofactor">
    <cofactor evidence="1">
        <name>Ca(2+)</name>
        <dbReference type="ChEBI" id="CHEBI:29108"/>
    </cofactor>
</comment>
<comment type="similarity">
    <text evidence="5">Belongs to the serine/threonine dehydratase family.</text>
</comment>
<dbReference type="GO" id="GO:0005524">
    <property type="term" value="F:ATP binding"/>
    <property type="evidence" value="ECO:0007669"/>
    <property type="project" value="TreeGrafter"/>
</dbReference>
<accession>A0A913XSZ2</accession>
<dbReference type="Proteomes" id="UP000887567">
    <property type="component" value="Unplaced"/>
</dbReference>
<comment type="cofactor">
    <cofactor evidence="2">
        <name>pyridoxal 5'-phosphate</name>
        <dbReference type="ChEBI" id="CHEBI:597326"/>
    </cofactor>
</comment>
<evidence type="ECO:0000313" key="13">
    <source>
        <dbReference type="Proteomes" id="UP000887567"/>
    </source>
</evidence>
<dbReference type="FunFam" id="3.40.50.1100:FF:000005">
    <property type="entry name" value="Threonine dehydratase catabolic"/>
    <property type="match status" value="1"/>
</dbReference>
<comment type="catalytic activity">
    <reaction evidence="10">
        <text>L-serine = pyruvate + NH4(+)</text>
        <dbReference type="Rhea" id="RHEA:19169"/>
        <dbReference type="ChEBI" id="CHEBI:15361"/>
        <dbReference type="ChEBI" id="CHEBI:28938"/>
        <dbReference type="ChEBI" id="CHEBI:33384"/>
        <dbReference type="EC" id="4.3.1.17"/>
    </reaction>
</comment>
<keyword evidence="9" id="KW-0456">Lyase</keyword>
<dbReference type="OrthoDB" id="4418812at2759"/>
<dbReference type="PROSITE" id="PS00165">
    <property type="entry name" value="DEHYDRATASE_SER_THR"/>
    <property type="match status" value="1"/>
</dbReference>
<evidence type="ECO:0000256" key="1">
    <source>
        <dbReference type="ARBA" id="ARBA00001913"/>
    </source>
</evidence>
<keyword evidence="13" id="KW-1185">Reference proteome</keyword>
<dbReference type="PANTHER" id="PTHR43050:SF1">
    <property type="entry name" value="SERINE RACEMASE"/>
    <property type="match status" value="1"/>
</dbReference>
<name>A0A913XSZ2_EXADI</name>
<sequence length="241" mass="25682">MSKIVTSGNEKKTVTLQDVQDASIRIGPFINHTPVMTCSTLDKMAGKSLFFKCENFQKTGAFKFRGAMNAVIRLTEGKSQDNLPEVVTYSSGNHGQGVALAAMIKGLKAHVVIPHYAPDIKKSAIRDYGARVIDTYGLSQEEHEEEARNVLEQTGPNSHLVSPCEDESIIAGQGTMALELLQQVPDIDAIIAPVGSGGMVSGISVAAKGIKPGIKIFVAEPLQANKCTKSFAAGERILLSG</sequence>
<dbReference type="GO" id="GO:0000287">
    <property type="term" value="F:magnesium ion binding"/>
    <property type="evidence" value="ECO:0007669"/>
    <property type="project" value="TreeGrafter"/>
</dbReference>
<evidence type="ECO:0000256" key="2">
    <source>
        <dbReference type="ARBA" id="ARBA00001933"/>
    </source>
</evidence>
<protein>
    <recommendedName>
        <fullName evidence="6">L-serine ammonia-lyase</fullName>
        <ecNumber evidence="6">4.3.1.17</ecNumber>
    </recommendedName>
</protein>
<dbReference type="InterPro" id="IPR000634">
    <property type="entry name" value="Ser/Thr_deHydtase_PyrdxlP-BS"/>
</dbReference>
<dbReference type="Pfam" id="PF00291">
    <property type="entry name" value="PALP"/>
    <property type="match status" value="1"/>
</dbReference>
<dbReference type="KEGG" id="epa:110247651"/>
<dbReference type="GeneID" id="110247651"/>
<dbReference type="RefSeq" id="XP_020909767.1">
    <property type="nucleotide sequence ID" value="XM_021054108.2"/>
</dbReference>
<dbReference type="InterPro" id="IPR001926">
    <property type="entry name" value="TrpB-like_PALP"/>
</dbReference>
<evidence type="ECO:0000256" key="10">
    <source>
        <dbReference type="ARBA" id="ARBA00049406"/>
    </source>
</evidence>
<evidence type="ECO:0000256" key="4">
    <source>
        <dbReference type="ARBA" id="ARBA00001946"/>
    </source>
</evidence>
<evidence type="ECO:0000256" key="5">
    <source>
        <dbReference type="ARBA" id="ARBA00010869"/>
    </source>
</evidence>
<dbReference type="SUPFAM" id="SSF53686">
    <property type="entry name" value="Tryptophan synthase beta subunit-like PLP-dependent enzymes"/>
    <property type="match status" value="1"/>
</dbReference>
<organism evidence="12 13">
    <name type="scientific">Exaiptasia diaphana</name>
    <name type="common">Tropical sea anemone</name>
    <name type="synonym">Aiptasia pulchella</name>
    <dbReference type="NCBI Taxonomy" id="2652724"/>
    <lineage>
        <taxon>Eukaryota</taxon>
        <taxon>Metazoa</taxon>
        <taxon>Cnidaria</taxon>
        <taxon>Anthozoa</taxon>
        <taxon>Hexacorallia</taxon>
        <taxon>Actiniaria</taxon>
        <taxon>Aiptasiidae</taxon>
        <taxon>Exaiptasia</taxon>
    </lineage>
</organism>
<evidence type="ECO:0000256" key="9">
    <source>
        <dbReference type="ARBA" id="ARBA00023239"/>
    </source>
</evidence>
<dbReference type="PANTHER" id="PTHR43050">
    <property type="entry name" value="SERINE / THREONINE RACEMASE FAMILY MEMBER"/>
    <property type="match status" value="1"/>
</dbReference>
<dbReference type="GO" id="GO:0030170">
    <property type="term" value="F:pyridoxal phosphate binding"/>
    <property type="evidence" value="ECO:0007669"/>
    <property type="project" value="InterPro"/>
</dbReference>
<dbReference type="GO" id="GO:0018114">
    <property type="term" value="F:threonine racemase activity"/>
    <property type="evidence" value="ECO:0007669"/>
    <property type="project" value="TreeGrafter"/>
</dbReference>
<keyword evidence="7" id="KW-0460">Magnesium</keyword>
<keyword evidence="8" id="KW-0663">Pyridoxal phosphate</keyword>
<dbReference type="EC" id="4.3.1.17" evidence="6"/>
<comment type="cofactor">
    <cofactor evidence="4">
        <name>Mg(2+)</name>
        <dbReference type="ChEBI" id="CHEBI:18420"/>
    </cofactor>
</comment>
<dbReference type="GO" id="GO:0030378">
    <property type="term" value="F:serine racemase activity"/>
    <property type="evidence" value="ECO:0007669"/>
    <property type="project" value="TreeGrafter"/>
</dbReference>
<reference evidence="12" key="1">
    <citation type="submission" date="2022-11" db="UniProtKB">
        <authorList>
            <consortium name="EnsemblMetazoa"/>
        </authorList>
    </citation>
    <scope>IDENTIFICATION</scope>
</reference>
<evidence type="ECO:0000256" key="3">
    <source>
        <dbReference type="ARBA" id="ARBA00001936"/>
    </source>
</evidence>
<evidence type="ECO:0000256" key="6">
    <source>
        <dbReference type="ARBA" id="ARBA00012093"/>
    </source>
</evidence>
<evidence type="ECO:0000313" key="12">
    <source>
        <dbReference type="EnsemblMetazoa" id="XP_020909767.1"/>
    </source>
</evidence>
<comment type="cofactor">
    <cofactor evidence="3">
        <name>Mn(2+)</name>
        <dbReference type="ChEBI" id="CHEBI:29035"/>
    </cofactor>
</comment>
<dbReference type="OMA" id="SSTILXS"/>
<evidence type="ECO:0000256" key="7">
    <source>
        <dbReference type="ARBA" id="ARBA00022842"/>
    </source>
</evidence>
<feature type="domain" description="Tryptophan synthase beta chain-like PALP" evidence="11">
    <location>
        <begin position="28"/>
        <end position="236"/>
    </location>
</feature>
<dbReference type="AlphaFoldDB" id="A0A913XSZ2"/>
<evidence type="ECO:0000256" key="8">
    <source>
        <dbReference type="ARBA" id="ARBA00022898"/>
    </source>
</evidence>
<dbReference type="EnsemblMetazoa" id="XM_021054108.2">
    <property type="protein sequence ID" value="XP_020909767.1"/>
    <property type="gene ID" value="LOC110247651"/>
</dbReference>